<evidence type="ECO:0000313" key="2">
    <source>
        <dbReference type="EMBL" id="MBB4145801.1"/>
    </source>
</evidence>
<name>A0A7W6LK06_9HYPH</name>
<evidence type="ECO:0000313" key="3">
    <source>
        <dbReference type="Proteomes" id="UP000519897"/>
    </source>
</evidence>
<proteinExistence type="predicted"/>
<reference evidence="2 3" key="1">
    <citation type="submission" date="2020-08" db="EMBL/GenBank/DDBJ databases">
        <title>Genomic Encyclopedia of Type Strains, Phase IV (KMG-IV): sequencing the most valuable type-strain genomes for metagenomic binning, comparative biology and taxonomic classification.</title>
        <authorList>
            <person name="Goeker M."/>
        </authorList>
    </citation>
    <scope>NUCLEOTIDE SEQUENCE [LARGE SCALE GENOMIC DNA]</scope>
    <source>
        <strain evidence="2 3">DSM 29514</strain>
    </source>
</reference>
<organism evidence="2 3">
    <name type="scientific">Rhizobium rhizoryzae</name>
    <dbReference type="NCBI Taxonomy" id="451876"/>
    <lineage>
        <taxon>Bacteria</taxon>
        <taxon>Pseudomonadati</taxon>
        <taxon>Pseudomonadota</taxon>
        <taxon>Alphaproteobacteria</taxon>
        <taxon>Hyphomicrobiales</taxon>
        <taxon>Rhizobiaceae</taxon>
        <taxon>Rhizobium/Agrobacterium group</taxon>
        <taxon>Rhizobium</taxon>
    </lineage>
</organism>
<accession>A0A7W6LK06</accession>
<protein>
    <submittedName>
        <fullName evidence="2">Uncharacterized protein</fullName>
    </submittedName>
</protein>
<comment type="caution">
    <text evidence="2">The sequence shown here is derived from an EMBL/GenBank/DDBJ whole genome shotgun (WGS) entry which is preliminary data.</text>
</comment>
<feature type="region of interest" description="Disordered" evidence="1">
    <location>
        <begin position="68"/>
        <end position="98"/>
    </location>
</feature>
<gene>
    <name evidence="2" type="ORF">GGQ72_004367</name>
</gene>
<keyword evidence="3" id="KW-1185">Reference proteome</keyword>
<dbReference type="RefSeq" id="WP_165130374.1">
    <property type="nucleotide sequence ID" value="NZ_CP049247.1"/>
</dbReference>
<dbReference type="AlphaFoldDB" id="A0A7W6LK06"/>
<sequence>MEASVTKGEFAALIGVSPGRVSQYLAEGKITAASLHGHGRNARIIVERAKADLRMGLDISQRMGNGIDTRLDEDTASRLGPLGSYRGYSEADGSQPKPKELDLEIKQQKLAQLQRINRNAAIDDMKAAGTLTETDTCRAAMAKLVTELILIYEGGMPDIANAFAEEFKIPQRDVLHLLRREFRKLRESAAMKAKSKAESLPETIETAIEVEEAETLN</sequence>
<dbReference type="Proteomes" id="UP000519897">
    <property type="component" value="Unassembled WGS sequence"/>
</dbReference>
<dbReference type="EMBL" id="JACIEC010000012">
    <property type="protein sequence ID" value="MBB4145801.1"/>
    <property type="molecule type" value="Genomic_DNA"/>
</dbReference>
<evidence type="ECO:0000256" key="1">
    <source>
        <dbReference type="SAM" id="MobiDB-lite"/>
    </source>
</evidence>